<keyword evidence="6" id="KW-0966">Cell projection</keyword>
<evidence type="ECO:0000256" key="2">
    <source>
        <dbReference type="ARBA" id="ARBA00008787"/>
    </source>
</evidence>
<name>A0ABQ4MWC4_9BACL</name>
<evidence type="ECO:0000256" key="1">
    <source>
        <dbReference type="ARBA" id="ARBA00004514"/>
    </source>
</evidence>
<dbReference type="NCBIfam" id="TIGR00208">
    <property type="entry name" value="fliS"/>
    <property type="match status" value="1"/>
</dbReference>
<keyword evidence="4" id="KW-1005">Bacterial flagellum biogenesis</keyword>
<keyword evidence="6" id="KW-0969">Cilium</keyword>
<accession>A0ABQ4MWC4</accession>
<keyword evidence="7" id="KW-1185">Reference proteome</keyword>
<organism evidence="6 7">
    <name type="scientific">Paenibacillus woosongensis</name>
    <dbReference type="NCBI Taxonomy" id="307580"/>
    <lineage>
        <taxon>Bacteria</taxon>
        <taxon>Bacillati</taxon>
        <taxon>Bacillota</taxon>
        <taxon>Bacilli</taxon>
        <taxon>Bacillales</taxon>
        <taxon>Paenibacillaceae</taxon>
        <taxon>Paenibacillus</taxon>
    </lineage>
</organism>
<protein>
    <submittedName>
        <fullName evidence="6">Flagellar protein FliS</fullName>
    </submittedName>
</protein>
<evidence type="ECO:0000256" key="4">
    <source>
        <dbReference type="ARBA" id="ARBA00022795"/>
    </source>
</evidence>
<dbReference type="EMBL" id="BOSM01000008">
    <property type="protein sequence ID" value="GIP60212.1"/>
    <property type="molecule type" value="Genomic_DNA"/>
</dbReference>
<dbReference type="Proteomes" id="UP000681290">
    <property type="component" value="Unassembled WGS sequence"/>
</dbReference>
<proteinExistence type="inferred from homology"/>
<dbReference type="InterPro" id="IPR003713">
    <property type="entry name" value="FliS"/>
</dbReference>
<keyword evidence="5" id="KW-0143">Chaperone</keyword>
<dbReference type="PANTHER" id="PTHR34773">
    <property type="entry name" value="FLAGELLAR SECRETION CHAPERONE FLIS"/>
    <property type="match status" value="1"/>
</dbReference>
<evidence type="ECO:0000313" key="7">
    <source>
        <dbReference type="Proteomes" id="UP000681290"/>
    </source>
</evidence>
<dbReference type="RefSeq" id="WP_213593658.1">
    <property type="nucleotide sequence ID" value="NZ_BOSM01000008.1"/>
</dbReference>
<dbReference type="SUPFAM" id="SSF101116">
    <property type="entry name" value="Flagellar export chaperone FliS"/>
    <property type="match status" value="1"/>
</dbReference>
<comment type="similarity">
    <text evidence="2">Belongs to the FliS family.</text>
</comment>
<sequence>MHYAQQQQYLKVQVETASPGELTLLLYQEMVKSLLLAKKLYSQNQFEDMNAPLHKVRLILSELIVTLNMDYDIAKDLRRLYEFYSQYIAEFIIKKDEAMLNDTIEFARDLAATWKQALLSLKTGGTQVHA</sequence>
<comment type="caution">
    <text evidence="6">The sequence shown here is derived from an EMBL/GenBank/DDBJ whole genome shotgun (WGS) entry which is preliminary data.</text>
</comment>
<evidence type="ECO:0000313" key="6">
    <source>
        <dbReference type="EMBL" id="GIP60212.1"/>
    </source>
</evidence>
<dbReference type="CDD" id="cd16098">
    <property type="entry name" value="FliS"/>
    <property type="match status" value="1"/>
</dbReference>
<comment type="subcellular location">
    <subcellularLocation>
        <location evidence="1">Cytoplasm</location>
        <location evidence="1">Cytosol</location>
    </subcellularLocation>
</comment>
<gene>
    <name evidence="6" type="primary">fliS</name>
    <name evidence="6" type="ORF">J15TS10_40260</name>
</gene>
<keyword evidence="3" id="KW-0963">Cytoplasm</keyword>
<evidence type="ECO:0000256" key="3">
    <source>
        <dbReference type="ARBA" id="ARBA00022490"/>
    </source>
</evidence>
<dbReference type="Pfam" id="PF02561">
    <property type="entry name" value="FliS"/>
    <property type="match status" value="1"/>
</dbReference>
<keyword evidence="6" id="KW-0282">Flagellum</keyword>
<dbReference type="InterPro" id="IPR036584">
    <property type="entry name" value="FliS_sf"/>
</dbReference>
<dbReference type="PANTHER" id="PTHR34773:SF1">
    <property type="entry name" value="FLAGELLAR SECRETION CHAPERONE FLIS"/>
    <property type="match status" value="1"/>
</dbReference>
<reference evidence="6 7" key="1">
    <citation type="submission" date="2021-03" db="EMBL/GenBank/DDBJ databases">
        <title>Antimicrobial resistance genes in bacteria isolated from Japanese honey, and their potential for conferring macrolide and lincosamide resistance in the American foulbrood pathogen Paenibacillus larvae.</title>
        <authorList>
            <person name="Okamoto M."/>
            <person name="Kumagai M."/>
            <person name="Kanamori H."/>
            <person name="Takamatsu D."/>
        </authorList>
    </citation>
    <scope>NUCLEOTIDE SEQUENCE [LARGE SCALE GENOMIC DNA]</scope>
    <source>
        <strain evidence="6 7">J15TS10</strain>
    </source>
</reference>
<dbReference type="Gene3D" id="1.20.120.340">
    <property type="entry name" value="Flagellar protein FliS"/>
    <property type="match status" value="1"/>
</dbReference>
<evidence type="ECO:0000256" key="5">
    <source>
        <dbReference type="ARBA" id="ARBA00023186"/>
    </source>
</evidence>